<dbReference type="Gene3D" id="1.10.3810.10">
    <property type="entry name" value="Biosynthetic peptidoglycan transglycosylase-like"/>
    <property type="match status" value="1"/>
</dbReference>
<name>W9V5N2_9GAMM</name>
<keyword evidence="5 11" id="KW-0812">Transmembrane</keyword>
<comment type="function">
    <text evidence="11">Peptidoglycan polymerase that catalyzes glycan chain elongation from lipid-linked precursors.</text>
</comment>
<evidence type="ECO:0000256" key="6">
    <source>
        <dbReference type="ARBA" id="ARBA00022960"/>
    </source>
</evidence>
<protein>
    <recommendedName>
        <fullName evidence="11">Biosynthetic peptidoglycan transglycosylase</fullName>
        <ecNumber evidence="11">2.4.99.28</ecNumber>
    </recommendedName>
    <alternativeName>
        <fullName evidence="11">Glycan polymerase</fullName>
    </alternativeName>
    <alternativeName>
        <fullName evidence="11">Peptidoglycan glycosyltransferase MtgA</fullName>
        <shortName evidence="11">PGT</shortName>
    </alternativeName>
</protein>
<evidence type="ECO:0000256" key="2">
    <source>
        <dbReference type="ARBA" id="ARBA00022519"/>
    </source>
</evidence>
<dbReference type="GO" id="GO:0009252">
    <property type="term" value="P:peptidoglycan biosynthetic process"/>
    <property type="evidence" value="ECO:0007669"/>
    <property type="project" value="UniProtKB-UniRule"/>
</dbReference>
<dbReference type="PANTHER" id="PTHR30400:SF0">
    <property type="entry name" value="BIOSYNTHETIC PEPTIDOGLYCAN TRANSGLYCOSYLASE"/>
    <property type="match status" value="1"/>
</dbReference>
<dbReference type="EMBL" id="AONC01000037">
    <property type="protein sequence ID" value="EXJ14679.1"/>
    <property type="molecule type" value="Genomic_DNA"/>
</dbReference>
<comment type="similarity">
    <text evidence="11">Belongs to the glycosyltransferase 51 family.</text>
</comment>
<keyword evidence="6 11" id="KW-0133">Cell shape</keyword>
<dbReference type="eggNOG" id="COG0744">
    <property type="taxonomic scope" value="Bacteria"/>
</dbReference>
<evidence type="ECO:0000256" key="7">
    <source>
        <dbReference type="ARBA" id="ARBA00022984"/>
    </source>
</evidence>
<evidence type="ECO:0000256" key="4">
    <source>
        <dbReference type="ARBA" id="ARBA00022679"/>
    </source>
</evidence>
<proteinExistence type="inferred from homology"/>
<gene>
    <name evidence="11" type="primary">mtgA</name>
    <name evidence="13" type="ORF">D779_2208</name>
</gene>
<dbReference type="EC" id="2.4.99.28" evidence="11"/>
<dbReference type="STRING" id="1249627.D779_2208"/>
<dbReference type="GO" id="GO:0009274">
    <property type="term" value="C:peptidoglycan-based cell wall"/>
    <property type="evidence" value="ECO:0007669"/>
    <property type="project" value="InterPro"/>
</dbReference>
<keyword evidence="10 11" id="KW-0961">Cell wall biogenesis/degradation</keyword>
<keyword evidence="8 11" id="KW-1133">Transmembrane helix</keyword>
<keyword evidence="7 11" id="KW-0573">Peptidoglycan synthesis</keyword>
<dbReference type="Pfam" id="PF00912">
    <property type="entry name" value="Transgly"/>
    <property type="match status" value="1"/>
</dbReference>
<evidence type="ECO:0000256" key="3">
    <source>
        <dbReference type="ARBA" id="ARBA00022676"/>
    </source>
</evidence>
<accession>W9V5N2</accession>
<dbReference type="HAMAP" id="MF_00766">
    <property type="entry name" value="PGT_MtgA"/>
    <property type="match status" value="1"/>
</dbReference>
<dbReference type="GO" id="GO:0071555">
    <property type="term" value="P:cell wall organization"/>
    <property type="evidence" value="ECO:0007669"/>
    <property type="project" value="UniProtKB-KW"/>
</dbReference>
<dbReference type="GO" id="GO:0008955">
    <property type="term" value="F:peptidoglycan glycosyltransferase activity"/>
    <property type="evidence" value="ECO:0007669"/>
    <property type="project" value="UniProtKB-UniRule"/>
</dbReference>
<evidence type="ECO:0000256" key="11">
    <source>
        <dbReference type="HAMAP-Rule" id="MF_00766"/>
    </source>
</evidence>
<sequence length="231" mass="26259">MLRKLLRWTGWLAGGFLALSLVSVGALRWLDPPTSSFMLQHWLAGKLGLIEGAHVRHEWVDWSRIPPEMAVAVMAAEDQRFPQHRGFDLVEIRRALERFESGGRLRGASTISQQTAKNLFLWSGRDYVRKGLEVWLTFLVETLWSKQRILEVYLNIAQFGPDTFGVGAASWQYFDRPVQAIGTGQASLLAAVLPNPVRYRVDRPSAWVLKRADWIRQQMANLGGASYLDRL</sequence>
<keyword evidence="3 11" id="KW-0328">Glycosyltransferase</keyword>
<dbReference type="GO" id="GO:0005886">
    <property type="term" value="C:plasma membrane"/>
    <property type="evidence" value="ECO:0007669"/>
    <property type="project" value="UniProtKB-SubCell"/>
</dbReference>
<evidence type="ECO:0000256" key="1">
    <source>
        <dbReference type="ARBA" id="ARBA00022475"/>
    </source>
</evidence>
<reference evidence="13 14" key="1">
    <citation type="submission" date="2012-11" db="EMBL/GenBank/DDBJ databases">
        <title>Genome assembly of Thiorhodococcus sp. AK35.</title>
        <authorList>
            <person name="Nupur N."/>
            <person name="Khatri I."/>
            <person name="Subramanian S."/>
            <person name="Pinnaka A."/>
        </authorList>
    </citation>
    <scope>NUCLEOTIDE SEQUENCE [LARGE SCALE GENOMIC DNA]</scope>
    <source>
        <strain evidence="13 14">AK35</strain>
    </source>
</reference>
<dbReference type="SUPFAM" id="SSF53955">
    <property type="entry name" value="Lysozyme-like"/>
    <property type="match status" value="1"/>
</dbReference>
<evidence type="ECO:0000313" key="14">
    <source>
        <dbReference type="Proteomes" id="UP000019460"/>
    </source>
</evidence>
<keyword evidence="9 11" id="KW-0472">Membrane</keyword>
<keyword evidence="1 11" id="KW-1003">Cell membrane</keyword>
<evidence type="ECO:0000256" key="5">
    <source>
        <dbReference type="ARBA" id="ARBA00022692"/>
    </source>
</evidence>
<keyword evidence="2 11" id="KW-0997">Cell inner membrane</keyword>
<dbReference type="Proteomes" id="UP000019460">
    <property type="component" value="Unassembled WGS sequence"/>
</dbReference>
<dbReference type="NCBIfam" id="TIGR02070">
    <property type="entry name" value="mono_pep_trsgly"/>
    <property type="match status" value="1"/>
</dbReference>
<dbReference type="UniPathway" id="UPA00219"/>
<dbReference type="InterPro" id="IPR036950">
    <property type="entry name" value="PBP_transglycosylase"/>
</dbReference>
<dbReference type="PATRIC" id="fig|1249627.3.peg.2526"/>
<evidence type="ECO:0000313" key="13">
    <source>
        <dbReference type="EMBL" id="EXJ14679.1"/>
    </source>
</evidence>
<evidence type="ECO:0000256" key="10">
    <source>
        <dbReference type="ARBA" id="ARBA00023316"/>
    </source>
</evidence>
<dbReference type="GO" id="GO:0008360">
    <property type="term" value="P:regulation of cell shape"/>
    <property type="evidence" value="ECO:0007669"/>
    <property type="project" value="UniProtKB-KW"/>
</dbReference>
<feature type="domain" description="Glycosyl transferase family 51" evidence="12">
    <location>
        <begin position="53"/>
        <end position="219"/>
    </location>
</feature>
<dbReference type="InterPro" id="IPR011812">
    <property type="entry name" value="Pep_trsgly"/>
</dbReference>
<comment type="caution">
    <text evidence="13">The sequence shown here is derived from an EMBL/GenBank/DDBJ whole genome shotgun (WGS) entry which is preliminary data.</text>
</comment>
<dbReference type="AlphaFoldDB" id="W9V5N2"/>
<comment type="catalytic activity">
    <reaction evidence="11">
        <text>[GlcNAc-(1-&gt;4)-Mur2Ac(oyl-L-Ala-gamma-D-Glu-L-Lys-D-Ala-D-Ala)](n)-di-trans,octa-cis-undecaprenyl diphosphate + beta-D-GlcNAc-(1-&gt;4)-Mur2Ac(oyl-L-Ala-gamma-D-Glu-L-Lys-D-Ala-D-Ala)-di-trans,octa-cis-undecaprenyl diphosphate = [GlcNAc-(1-&gt;4)-Mur2Ac(oyl-L-Ala-gamma-D-Glu-L-Lys-D-Ala-D-Ala)](n+1)-di-trans,octa-cis-undecaprenyl diphosphate + di-trans,octa-cis-undecaprenyl diphosphate + H(+)</text>
        <dbReference type="Rhea" id="RHEA:23708"/>
        <dbReference type="Rhea" id="RHEA-COMP:9602"/>
        <dbReference type="Rhea" id="RHEA-COMP:9603"/>
        <dbReference type="ChEBI" id="CHEBI:15378"/>
        <dbReference type="ChEBI" id="CHEBI:58405"/>
        <dbReference type="ChEBI" id="CHEBI:60033"/>
        <dbReference type="ChEBI" id="CHEBI:78435"/>
        <dbReference type="EC" id="2.4.99.28"/>
    </reaction>
</comment>
<dbReference type="GO" id="GO:0016763">
    <property type="term" value="F:pentosyltransferase activity"/>
    <property type="evidence" value="ECO:0007669"/>
    <property type="project" value="InterPro"/>
</dbReference>
<keyword evidence="4 11" id="KW-0808">Transferase</keyword>
<organism evidence="13 14">
    <name type="scientific">Imhoffiella purpurea</name>
    <dbReference type="NCBI Taxonomy" id="1249627"/>
    <lineage>
        <taxon>Bacteria</taxon>
        <taxon>Pseudomonadati</taxon>
        <taxon>Pseudomonadota</taxon>
        <taxon>Gammaproteobacteria</taxon>
        <taxon>Chromatiales</taxon>
        <taxon>Chromatiaceae</taxon>
        <taxon>Imhoffiella</taxon>
    </lineage>
</organism>
<dbReference type="InterPro" id="IPR023346">
    <property type="entry name" value="Lysozyme-like_dom_sf"/>
</dbReference>
<keyword evidence="14" id="KW-1185">Reference proteome</keyword>
<dbReference type="RefSeq" id="WP_043754442.1">
    <property type="nucleotide sequence ID" value="NZ_AONC01000037.1"/>
</dbReference>
<evidence type="ECO:0000259" key="12">
    <source>
        <dbReference type="Pfam" id="PF00912"/>
    </source>
</evidence>
<comment type="pathway">
    <text evidence="11">Cell wall biogenesis; peptidoglycan biosynthesis.</text>
</comment>
<evidence type="ECO:0000256" key="8">
    <source>
        <dbReference type="ARBA" id="ARBA00022989"/>
    </source>
</evidence>
<evidence type="ECO:0000256" key="9">
    <source>
        <dbReference type="ARBA" id="ARBA00023136"/>
    </source>
</evidence>
<dbReference type="OrthoDB" id="9766909at2"/>
<dbReference type="InterPro" id="IPR001264">
    <property type="entry name" value="Glyco_trans_51"/>
</dbReference>
<dbReference type="PANTHER" id="PTHR30400">
    <property type="entry name" value="MONOFUNCTIONAL BIOSYNTHETIC PEPTIDOGLYCAN TRANSGLYCOSYLASE"/>
    <property type="match status" value="1"/>
</dbReference>
<comment type="subcellular location">
    <subcellularLocation>
        <location evidence="11">Cell inner membrane</location>
        <topology evidence="11">Single-pass membrane protein</topology>
    </subcellularLocation>
</comment>